<dbReference type="InterPro" id="IPR014710">
    <property type="entry name" value="RmlC-like_jellyroll"/>
</dbReference>
<name>A0AAE0F810_9CHLO</name>
<dbReference type="InterPro" id="IPR018490">
    <property type="entry name" value="cNMP-bd_dom_sf"/>
</dbReference>
<sequence length="227" mass="25827">MEATSLYVLEDGKVTLTRVGAGVFHPITVPRGELFGEEYIYQLPLRQHTACTTAISSTLTLSNDAWSTIISKYPEVELRVRIRGRLATLRDTVLEYLHILRVAKWGSLSVPALEKKLSAENKQLVVLYYDHQENVRSLEDPAQHELRKKAAYTIQAYWMRWKMAASMSSVEQLKWLLHRIHLSQYVQLLIESELLDIESIAHLRCEPIMHALLTGHLQAACSAGHPA</sequence>
<evidence type="ECO:0000259" key="1">
    <source>
        <dbReference type="PROSITE" id="PS50042"/>
    </source>
</evidence>
<evidence type="ECO:0000313" key="3">
    <source>
        <dbReference type="Proteomes" id="UP001190700"/>
    </source>
</evidence>
<reference evidence="2 3" key="1">
    <citation type="journal article" date="2015" name="Genome Biol. Evol.">
        <title>Comparative Genomics of a Bacterivorous Green Alga Reveals Evolutionary Causalities and Consequences of Phago-Mixotrophic Mode of Nutrition.</title>
        <authorList>
            <person name="Burns J.A."/>
            <person name="Paasch A."/>
            <person name="Narechania A."/>
            <person name="Kim E."/>
        </authorList>
    </citation>
    <scope>NUCLEOTIDE SEQUENCE [LARGE SCALE GENOMIC DNA]</scope>
    <source>
        <strain evidence="2 3">PLY_AMNH</strain>
    </source>
</reference>
<dbReference type="PROSITE" id="PS50042">
    <property type="entry name" value="CNMP_BINDING_3"/>
    <property type="match status" value="1"/>
</dbReference>
<organism evidence="2 3">
    <name type="scientific">Cymbomonas tetramitiformis</name>
    <dbReference type="NCBI Taxonomy" id="36881"/>
    <lineage>
        <taxon>Eukaryota</taxon>
        <taxon>Viridiplantae</taxon>
        <taxon>Chlorophyta</taxon>
        <taxon>Pyramimonadophyceae</taxon>
        <taxon>Pyramimonadales</taxon>
        <taxon>Pyramimonadaceae</taxon>
        <taxon>Cymbomonas</taxon>
    </lineage>
</organism>
<comment type="caution">
    <text evidence="2">The sequence shown here is derived from an EMBL/GenBank/DDBJ whole genome shotgun (WGS) entry which is preliminary data.</text>
</comment>
<proteinExistence type="predicted"/>
<protein>
    <recommendedName>
        <fullName evidence="1">Cyclic nucleotide-binding domain-containing protein</fullName>
    </recommendedName>
</protein>
<dbReference type="SUPFAM" id="SSF51206">
    <property type="entry name" value="cAMP-binding domain-like"/>
    <property type="match status" value="1"/>
</dbReference>
<dbReference type="EMBL" id="LGRX02023218">
    <property type="protein sequence ID" value="KAK3254759.1"/>
    <property type="molecule type" value="Genomic_DNA"/>
</dbReference>
<dbReference type="Proteomes" id="UP001190700">
    <property type="component" value="Unassembled WGS sequence"/>
</dbReference>
<gene>
    <name evidence="2" type="ORF">CYMTET_36037</name>
</gene>
<feature type="domain" description="Cyclic nucleotide-binding" evidence="1">
    <location>
        <begin position="1"/>
        <end position="79"/>
    </location>
</feature>
<accession>A0AAE0F810</accession>
<feature type="non-terminal residue" evidence="2">
    <location>
        <position position="227"/>
    </location>
</feature>
<dbReference type="Gene3D" id="2.60.120.10">
    <property type="entry name" value="Jelly Rolls"/>
    <property type="match status" value="1"/>
</dbReference>
<keyword evidence="3" id="KW-1185">Reference proteome</keyword>
<dbReference type="AlphaFoldDB" id="A0AAE0F810"/>
<dbReference type="InterPro" id="IPR000595">
    <property type="entry name" value="cNMP-bd_dom"/>
</dbReference>
<evidence type="ECO:0000313" key="2">
    <source>
        <dbReference type="EMBL" id="KAK3254759.1"/>
    </source>
</evidence>